<accession>A0A964BTF7</accession>
<dbReference type="Gene3D" id="3.60.40.10">
    <property type="entry name" value="PPM-type phosphatase domain"/>
    <property type="match status" value="1"/>
</dbReference>
<comment type="caution">
    <text evidence="5">The sequence shown here is derived from an EMBL/GenBank/DDBJ whole genome shotgun (WGS) entry which is preliminary data.</text>
</comment>
<dbReference type="SMART" id="SM00331">
    <property type="entry name" value="PP2C_SIG"/>
    <property type="match status" value="1"/>
</dbReference>
<keyword evidence="6" id="KW-1185">Reference proteome</keyword>
<name>A0A964BTF7_9CYAN</name>
<dbReference type="Gene3D" id="3.30.450.40">
    <property type="match status" value="1"/>
</dbReference>
<dbReference type="Proteomes" id="UP000729733">
    <property type="component" value="Unassembled WGS sequence"/>
</dbReference>
<dbReference type="RefSeq" id="WP_229640925.1">
    <property type="nucleotide sequence ID" value="NZ_JADWDC010000030.1"/>
</dbReference>
<dbReference type="Pfam" id="PF07228">
    <property type="entry name" value="SpoIIE"/>
    <property type="match status" value="1"/>
</dbReference>
<dbReference type="EMBL" id="JADWDC010000030">
    <property type="protein sequence ID" value="MCC0177857.1"/>
    <property type="molecule type" value="Genomic_DNA"/>
</dbReference>
<keyword evidence="1" id="KW-0378">Hydrolase</keyword>
<protein>
    <submittedName>
        <fullName evidence="5">SpoIIE family protein phosphatase</fullName>
    </submittedName>
</protein>
<evidence type="ECO:0000313" key="5">
    <source>
        <dbReference type="EMBL" id="MCC0177857.1"/>
    </source>
</evidence>
<feature type="domain" description="PPM-type phosphatase" evidence="4">
    <location>
        <begin position="243"/>
        <end position="477"/>
    </location>
</feature>
<evidence type="ECO:0000259" key="3">
    <source>
        <dbReference type="SMART" id="SM00065"/>
    </source>
</evidence>
<dbReference type="InterPro" id="IPR029016">
    <property type="entry name" value="GAF-like_dom_sf"/>
</dbReference>
<evidence type="ECO:0000256" key="2">
    <source>
        <dbReference type="SAM" id="MobiDB-lite"/>
    </source>
</evidence>
<sequence>MSKFVEAMTVVPSHSHPSQENNSVGQPSKGDTNPIVALKELVANLQREQNKVQDLLSSLGFALRSFSNLNQFLELTPLMAARVTDSIGGALVLYKGNKVHLEQIHCQDNKVGLEVRQLFERVKYQINQSAVNRDKTVNVSAQLSEILDKQISQELESTIQFFGTPILVKNIEQGRLYVFSIDTEYIWTPTRRKLTQLVADQTAVAIANHELTVELRSKERQDRELEIASEIQLRLLPSKCPEIKGLAIAAKCETANRVGGDYYDFIPTNYDRLEQGKPELASDVPWSIVIGDVMGKGVPAGLIMTMTRGMLRAEVLNRHSPAKIMRHLNRVMYADLENSHRFVSMFYSEYNPQKQTLSFTNAAHNPPLLWRSATNTLEKLDSWGMLIGLDMESEYEDATVQLSPGDTIIYYTDGFTDAANEEGDRFDEENLCLCFKWACQHLETPEEILDHVFYQVKQFSGTNNKCGDDMTSIVMQIKPVE</sequence>
<dbReference type="InterPro" id="IPR003018">
    <property type="entry name" value="GAF"/>
</dbReference>
<evidence type="ECO:0000259" key="4">
    <source>
        <dbReference type="SMART" id="SM00331"/>
    </source>
</evidence>
<organism evidence="5 6">
    <name type="scientific">Waterburya agarophytonicola KI4</name>
    <dbReference type="NCBI Taxonomy" id="2874699"/>
    <lineage>
        <taxon>Bacteria</taxon>
        <taxon>Bacillati</taxon>
        <taxon>Cyanobacteriota</taxon>
        <taxon>Cyanophyceae</taxon>
        <taxon>Pleurocapsales</taxon>
        <taxon>Hyellaceae</taxon>
        <taxon>Waterburya</taxon>
        <taxon>Waterburya agarophytonicola</taxon>
    </lineage>
</organism>
<evidence type="ECO:0000256" key="1">
    <source>
        <dbReference type="ARBA" id="ARBA00022801"/>
    </source>
</evidence>
<dbReference type="AlphaFoldDB" id="A0A964BTF7"/>
<dbReference type="InterPro" id="IPR052016">
    <property type="entry name" value="Bact_Sigma-Reg"/>
</dbReference>
<dbReference type="InterPro" id="IPR036457">
    <property type="entry name" value="PPM-type-like_dom_sf"/>
</dbReference>
<proteinExistence type="predicted"/>
<evidence type="ECO:0000313" key="6">
    <source>
        <dbReference type="Proteomes" id="UP000729733"/>
    </source>
</evidence>
<feature type="compositionally biased region" description="Polar residues" evidence="2">
    <location>
        <begin position="15"/>
        <end position="30"/>
    </location>
</feature>
<dbReference type="SUPFAM" id="SSF55781">
    <property type="entry name" value="GAF domain-like"/>
    <property type="match status" value="1"/>
</dbReference>
<dbReference type="InterPro" id="IPR001932">
    <property type="entry name" value="PPM-type_phosphatase-like_dom"/>
</dbReference>
<reference evidence="5" key="1">
    <citation type="journal article" date="2021" name="Antonie Van Leeuwenhoek">
        <title>Draft genome and description of Waterburya agarophytonicola gen. nov. sp. nov. (Pleurocapsales, Cyanobacteria): a seaweed symbiont.</title>
        <authorList>
            <person name="Bonthond G."/>
            <person name="Shalygin S."/>
            <person name="Bayer T."/>
            <person name="Weinberger F."/>
        </authorList>
    </citation>
    <scope>NUCLEOTIDE SEQUENCE</scope>
    <source>
        <strain evidence="5">KI4</strain>
    </source>
</reference>
<gene>
    <name evidence="5" type="ORF">I4641_12805</name>
</gene>
<dbReference type="GO" id="GO:0016791">
    <property type="term" value="F:phosphatase activity"/>
    <property type="evidence" value="ECO:0007669"/>
    <property type="project" value="TreeGrafter"/>
</dbReference>
<feature type="region of interest" description="Disordered" evidence="2">
    <location>
        <begin position="8"/>
        <end position="30"/>
    </location>
</feature>
<dbReference type="SMART" id="SM00065">
    <property type="entry name" value="GAF"/>
    <property type="match status" value="1"/>
</dbReference>
<feature type="domain" description="GAF" evidence="3">
    <location>
        <begin position="68"/>
        <end position="216"/>
    </location>
</feature>
<dbReference type="PANTHER" id="PTHR43156">
    <property type="entry name" value="STAGE II SPORULATION PROTEIN E-RELATED"/>
    <property type="match status" value="1"/>
</dbReference>
<dbReference type="PANTHER" id="PTHR43156:SF2">
    <property type="entry name" value="STAGE II SPORULATION PROTEIN E"/>
    <property type="match status" value="1"/>
</dbReference>